<sequence>MSRRSSELPTFKSLGEEGRSEDEKAFRFRTDSSTTLAVSDDGFTITPSIPAPHISRTFSSCQTRPITSTEHFIDWAIKVVGVAAAVLFGIWAPVSYRAQMSGNASNDDAQERLVDQMEKLAGEVERLGRKMEEVAALRGWEFCEAKGRGSLSACQSLTSTLKLESIISDLASVRRKHKPSSRRTPTNPPSISLPTTESISTPTGSTDASSLASRGQNSNQHTSTFPYSQAPSISTGLAVPRPGLGLEKGNPYQMAMFLGFFFGAIVVLGVIGGYKVVKRRVKGNSQYQVLEGKMRVRDNTMYGSYIIKPFIPSEPQYWAIAVPYMVRWVTNHMVVHATLEQAIKKPQIQTILERLAELASP</sequence>
<comment type="caution">
    <text evidence="1">The sequence shown here is derived from an EMBL/GenBank/DDBJ whole genome shotgun (WGS) entry which is preliminary data.</text>
</comment>
<protein>
    <submittedName>
        <fullName evidence="1">Uncharacterized protein</fullName>
    </submittedName>
</protein>
<proteinExistence type="predicted"/>
<dbReference type="Proteomes" id="UP000799755">
    <property type="component" value="Unassembled WGS sequence"/>
</dbReference>
<gene>
    <name evidence="1" type="ORF">BDR25DRAFT_339645</name>
</gene>
<evidence type="ECO:0000313" key="2">
    <source>
        <dbReference type="Proteomes" id="UP000799755"/>
    </source>
</evidence>
<dbReference type="EMBL" id="MU003494">
    <property type="protein sequence ID" value="KAF2476746.1"/>
    <property type="molecule type" value="Genomic_DNA"/>
</dbReference>
<name>A0ACB6RC35_9PLEO</name>
<reference evidence="1" key="1">
    <citation type="journal article" date="2020" name="Stud. Mycol.">
        <title>101 Dothideomycetes genomes: a test case for predicting lifestyles and emergence of pathogens.</title>
        <authorList>
            <person name="Haridas S."/>
            <person name="Albert R."/>
            <person name="Binder M."/>
            <person name="Bloem J."/>
            <person name="Labutti K."/>
            <person name="Salamov A."/>
            <person name="Andreopoulos B."/>
            <person name="Baker S."/>
            <person name="Barry K."/>
            <person name="Bills G."/>
            <person name="Bluhm B."/>
            <person name="Cannon C."/>
            <person name="Castanera R."/>
            <person name="Culley D."/>
            <person name="Daum C."/>
            <person name="Ezra D."/>
            <person name="Gonzalez J."/>
            <person name="Henrissat B."/>
            <person name="Kuo A."/>
            <person name="Liang C."/>
            <person name="Lipzen A."/>
            <person name="Lutzoni F."/>
            <person name="Magnuson J."/>
            <person name="Mondo S."/>
            <person name="Nolan M."/>
            <person name="Ohm R."/>
            <person name="Pangilinan J."/>
            <person name="Park H.-J."/>
            <person name="Ramirez L."/>
            <person name="Alfaro M."/>
            <person name="Sun H."/>
            <person name="Tritt A."/>
            <person name="Yoshinaga Y."/>
            <person name="Zwiers L.-H."/>
            <person name="Turgeon B."/>
            <person name="Goodwin S."/>
            <person name="Spatafora J."/>
            <person name="Crous P."/>
            <person name="Grigoriev I."/>
        </authorList>
    </citation>
    <scope>NUCLEOTIDE SEQUENCE</scope>
    <source>
        <strain evidence="1">ATCC 200398</strain>
    </source>
</reference>
<keyword evidence="2" id="KW-1185">Reference proteome</keyword>
<accession>A0ACB6RC35</accession>
<evidence type="ECO:0000313" key="1">
    <source>
        <dbReference type="EMBL" id="KAF2476746.1"/>
    </source>
</evidence>
<organism evidence="1 2">
    <name type="scientific">Lindgomyces ingoldianus</name>
    <dbReference type="NCBI Taxonomy" id="673940"/>
    <lineage>
        <taxon>Eukaryota</taxon>
        <taxon>Fungi</taxon>
        <taxon>Dikarya</taxon>
        <taxon>Ascomycota</taxon>
        <taxon>Pezizomycotina</taxon>
        <taxon>Dothideomycetes</taxon>
        <taxon>Pleosporomycetidae</taxon>
        <taxon>Pleosporales</taxon>
        <taxon>Lindgomycetaceae</taxon>
        <taxon>Lindgomyces</taxon>
    </lineage>
</organism>